<evidence type="ECO:0000313" key="2">
    <source>
        <dbReference type="EMBL" id="GAA4256858.1"/>
    </source>
</evidence>
<evidence type="ECO:0000259" key="1">
    <source>
        <dbReference type="Pfam" id="PF12770"/>
    </source>
</evidence>
<evidence type="ECO:0000313" key="3">
    <source>
        <dbReference type="Proteomes" id="UP001500620"/>
    </source>
</evidence>
<dbReference type="Proteomes" id="UP001500620">
    <property type="component" value="Unassembled WGS sequence"/>
</dbReference>
<sequence length="903" mass="97764">MNDPEQIPFEDLVAASDLAYQDFTDTGDDRALDSAISLRVATWRDDVPAQVRATQRAIVANLLVERAAARMPVGLILDTVMDDISDAIVACGQALAVSGADEHVQGLVLRAMDMLVAALDRQSGSGRGHGTSRQILEIYAAVLERTAESGIRTHAWLSIGDARMHTWRRSGASAELDLAIAAYDEALTTAAEQAREYGTHALVAALGERYHALGLPSDVDRLVASAYELCATEPSVEDVAALADALLMRHERFGDVEDVRAAIDLLRSAPAQDEGDPARPAMVQYLLGEALLRLFQHEPDADLLAEATRCALESLDVLADVRPRRWRVRAGRLAGDCHSERETSQARLAAIEVWSWALQLAGHEDLLRVELAGRLGWAEFWRWVDGENDDPLDAAIMFHIGAGQLLREFVNLTAGYRWRRAADFRWIVDGAVTTSVMVALHGRSDGAWRAVQWAEASKSRRLGELLSRHTARAPSSVPQDRLDREAELLRLLARLDAADARAGLDTEPAGLLARRAAENELTHLWADLRELSQDAADYVERRRSSVVDGPGIVALADRVGPGTGLGTLHCAQRFGGGFFIFLVVFRHGWDEPRPLSLHFDEDGPDWLIELMGRELRDLSADPAGSNWTAQIRPLVNDAAKLLAGIESLILSTDQWTQRIPWAALIAETGWRSSAGPLPVATVPSLGVLEHLLRRAPSDRAGHLVVGDPVGDLPHAAEEARRVGLLLDADTRIGEAATPDEVLPLLRRARILHLATHARFSAEDPAGSGIVLRARTTGNAVVVTADDIAGLGIRPDLVVLSGCDTGLLGHDAAGDVDGLVAAFLQAGARAIVASLWRVEDEATAELMRHFYDALQAGATVAGALSLAAGALRRQPRWQHPFYWAAFAATGDCLTPSTWPEAPST</sequence>
<reference evidence="3" key="1">
    <citation type="journal article" date="2019" name="Int. J. Syst. Evol. Microbiol.">
        <title>The Global Catalogue of Microorganisms (GCM) 10K type strain sequencing project: providing services to taxonomists for standard genome sequencing and annotation.</title>
        <authorList>
            <consortium name="The Broad Institute Genomics Platform"/>
            <consortium name="The Broad Institute Genome Sequencing Center for Infectious Disease"/>
            <person name="Wu L."/>
            <person name="Ma J."/>
        </authorList>
    </citation>
    <scope>NUCLEOTIDE SEQUENCE [LARGE SCALE GENOMIC DNA]</scope>
    <source>
        <strain evidence="3">JCM 17441</strain>
    </source>
</reference>
<organism evidence="2 3">
    <name type="scientific">Dactylosporangium darangshiense</name>
    <dbReference type="NCBI Taxonomy" id="579108"/>
    <lineage>
        <taxon>Bacteria</taxon>
        <taxon>Bacillati</taxon>
        <taxon>Actinomycetota</taxon>
        <taxon>Actinomycetes</taxon>
        <taxon>Micromonosporales</taxon>
        <taxon>Micromonosporaceae</taxon>
        <taxon>Dactylosporangium</taxon>
    </lineage>
</organism>
<dbReference type="InterPro" id="IPR024983">
    <property type="entry name" value="CHAT_dom"/>
</dbReference>
<comment type="caution">
    <text evidence="2">The sequence shown here is derived from an EMBL/GenBank/DDBJ whole genome shotgun (WGS) entry which is preliminary data.</text>
</comment>
<dbReference type="EMBL" id="BAABAT010000025">
    <property type="protein sequence ID" value="GAA4256858.1"/>
    <property type="molecule type" value="Genomic_DNA"/>
</dbReference>
<dbReference type="PANTHER" id="PTHR10098">
    <property type="entry name" value="RAPSYN-RELATED"/>
    <property type="match status" value="1"/>
</dbReference>
<dbReference type="RefSeq" id="WP_345133828.1">
    <property type="nucleotide sequence ID" value="NZ_BAABAT010000025.1"/>
</dbReference>
<dbReference type="Pfam" id="PF12770">
    <property type="entry name" value="CHAT"/>
    <property type="match status" value="1"/>
</dbReference>
<dbReference type="PANTHER" id="PTHR10098:SF108">
    <property type="entry name" value="TETRATRICOPEPTIDE REPEAT PROTEIN 28"/>
    <property type="match status" value="1"/>
</dbReference>
<keyword evidence="3" id="KW-1185">Reference proteome</keyword>
<gene>
    <name evidence="2" type="ORF">GCM10022255_071400</name>
</gene>
<feature type="domain" description="CHAT" evidence="1">
    <location>
        <begin position="628"/>
        <end position="890"/>
    </location>
</feature>
<name>A0ABP8DIF4_9ACTN</name>
<proteinExistence type="predicted"/>
<protein>
    <recommendedName>
        <fullName evidence="1">CHAT domain-containing protein</fullName>
    </recommendedName>
</protein>
<accession>A0ABP8DIF4</accession>